<keyword evidence="3" id="KW-1185">Reference proteome</keyword>
<feature type="transmembrane region" description="Helical" evidence="1">
    <location>
        <begin position="7"/>
        <end position="25"/>
    </location>
</feature>
<accession>A0A3P1VEP4</accession>
<name>A0A3P1VEP4_9STRE</name>
<dbReference type="Proteomes" id="UP000281771">
    <property type="component" value="Unassembled WGS sequence"/>
</dbReference>
<proteinExistence type="predicted"/>
<feature type="transmembrane region" description="Helical" evidence="1">
    <location>
        <begin position="200"/>
        <end position="217"/>
    </location>
</feature>
<dbReference type="EMBL" id="RQZA01000001">
    <property type="protein sequence ID" value="RRD32692.1"/>
    <property type="molecule type" value="Genomic_DNA"/>
</dbReference>
<organism evidence="2 3">
    <name type="scientific">Streptococcus minor</name>
    <dbReference type="NCBI Taxonomy" id="229549"/>
    <lineage>
        <taxon>Bacteria</taxon>
        <taxon>Bacillati</taxon>
        <taxon>Bacillota</taxon>
        <taxon>Bacilli</taxon>
        <taxon>Lactobacillales</taxon>
        <taxon>Streptococcaceae</taxon>
        <taxon>Streptococcus</taxon>
    </lineage>
</organism>
<sequence>MKYSKHWKLEVFITVVSFVLIPLIYLLFSPFFGQILFVPLMFGMLPIFLIKRYHYLFYYPLGVSLVYSIFLLTFSWSWPPDLSLIPFAFISILLPTLFGYAIGFFNLKYGSPSHKWLMPIHCVTTFAIVYIVTAQTVYFYSGNSLAHLITYLFLPLIFIGSQALISYLYPSNRLSPLATALVFQLIHGFAGHGYLSWTTFLYLALAYGAMYLVTTNFKQ</sequence>
<feature type="transmembrane region" description="Helical" evidence="1">
    <location>
        <begin position="117"/>
        <end position="140"/>
    </location>
</feature>
<feature type="transmembrane region" description="Helical" evidence="1">
    <location>
        <begin position="57"/>
        <end position="78"/>
    </location>
</feature>
<dbReference type="AlphaFoldDB" id="A0A3P1VEP4"/>
<keyword evidence="1" id="KW-0812">Transmembrane</keyword>
<dbReference type="RefSeq" id="WP_124775849.1">
    <property type="nucleotide sequence ID" value="NZ_RQZA01000001.1"/>
</dbReference>
<feature type="transmembrane region" description="Helical" evidence="1">
    <location>
        <begin position="84"/>
        <end position="105"/>
    </location>
</feature>
<feature type="transmembrane region" description="Helical" evidence="1">
    <location>
        <begin position="31"/>
        <end position="50"/>
    </location>
</feature>
<keyword evidence="1" id="KW-0472">Membrane</keyword>
<keyword evidence="1" id="KW-1133">Transmembrane helix</keyword>
<gene>
    <name evidence="2" type="ORF">EII38_02845</name>
</gene>
<feature type="transmembrane region" description="Helical" evidence="1">
    <location>
        <begin position="146"/>
        <end position="169"/>
    </location>
</feature>
<evidence type="ECO:0000313" key="3">
    <source>
        <dbReference type="Proteomes" id="UP000281771"/>
    </source>
</evidence>
<protein>
    <submittedName>
        <fullName evidence="2">Uncharacterized protein</fullName>
    </submittedName>
</protein>
<comment type="caution">
    <text evidence="2">The sequence shown here is derived from an EMBL/GenBank/DDBJ whole genome shotgun (WGS) entry which is preliminary data.</text>
</comment>
<evidence type="ECO:0000313" key="2">
    <source>
        <dbReference type="EMBL" id="RRD32692.1"/>
    </source>
</evidence>
<evidence type="ECO:0000256" key="1">
    <source>
        <dbReference type="SAM" id="Phobius"/>
    </source>
</evidence>
<reference evidence="2 3" key="1">
    <citation type="submission" date="2018-11" db="EMBL/GenBank/DDBJ databases">
        <title>Genomes From Bacteria Associated with the Canine Oral Cavity: a Test Case for Automated Genome-Based Taxonomic Assignment.</title>
        <authorList>
            <person name="Coil D.A."/>
            <person name="Jospin G."/>
            <person name="Darling A.E."/>
            <person name="Wallis C."/>
            <person name="Davis I.J."/>
            <person name="Harris S."/>
            <person name="Eisen J.A."/>
            <person name="Holcombe L.J."/>
            <person name="O'Flynn C."/>
        </authorList>
    </citation>
    <scope>NUCLEOTIDE SEQUENCE [LARGE SCALE GENOMIC DNA]</scope>
    <source>
        <strain evidence="2 3">OH4621_COT-116</strain>
    </source>
</reference>
<dbReference type="STRING" id="1123309.GCA_000377005_01780"/>